<accession>A0A151IZF7</accession>
<keyword evidence="1" id="KW-0862">Zinc</keyword>
<name>A0A151IZF7_9HYME</name>
<evidence type="ECO:0000256" key="2">
    <source>
        <dbReference type="SAM" id="MobiDB-lite"/>
    </source>
</evidence>
<keyword evidence="5" id="KW-1185">Reference proteome</keyword>
<evidence type="ECO:0000313" key="5">
    <source>
        <dbReference type="Proteomes" id="UP000078492"/>
    </source>
</evidence>
<dbReference type="SMART" id="SM00343">
    <property type="entry name" value="ZnF_C2HC"/>
    <property type="match status" value="2"/>
</dbReference>
<feature type="region of interest" description="Disordered" evidence="2">
    <location>
        <begin position="375"/>
        <end position="418"/>
    </location>
</feature>
<feature type="region of interest" description="Disordered" evidence="2">
    <location>
        <begin position="1"/>
        <end position="28"/>
    </location>
</feature>
<dbReference type="SUPFAM" id="SSF57756">
    <property type="entry name" value="Retrovirus zinc finger-like domains"/>
    <property type="match status" value="1"/>
</dbReference>
<evidence type="ECO:0000313" key="4">
    <source>
        <dbReference type="EMBL" id="KYN14497.1"/>
    </source>
</evidence>
<dbReference type="InterPro" id="IPR001878">
    <property type="entry name" value="Znf_CCHC"/>
</dbReference>
<dbReference type="AlphaFoldDB" id="A0A151IZF7"/>
<keyword evidence="1" id="KW-0479">Metal-binding</keyword>
<dbReference type="Proteomes" id="UP000078492">
    <property type="component" value="Unassembled WGS sequence"/>
</dbReference>
<sequence length="418" mass="46914">MELPWSKVVGRKAKREPGLASGSNSRKKITLVSTSNTPKKIGDNRRIPKTAAVQINCRGEESYADTMRTAKSNVDIDILGIQEIRPRRTRTGALLLEIPGVDAVKKANMLADRLKEVLKEKENVLISRPEIMAEIRIRDLEESVTKEDVSQVISNIGKCPIDMIKMGDIVKAINGLGALWLRCPLVAAKMVTKNRRIRIGWTMARVDLLPTRPTQCFRCLEKGHVRSQCHNEHDRGATCYRCGQGGHIAKYCLEQVHCVICSERNLRADHRLGGPACKPPPLRKKENRVVINKENSQSQLRLEKGDNTTGVGMEMEIIEEGIPVNKGEKREERESSVVRQMAECCVGEEMTSKERNQDEEVMDIEVDIGRQLSDIKKSNTPVTEGDWPKAGVDWSNVEETKRIGEDLGREEPQQHSNG</sequence>
<keyword evidence="1" id="KW-0863">Zinc-finger</keyword>
<dbReference type="STRING" id="471704.A0A151IZF7"/>
<organism evidence="4 5">
    <name type="scientific">Trachymyrmex cornetzi</name>
    <dbReference type="NCBI Taxonomy" id="471704"/>
    <lineage>
        <taxon>Eukaryota</taxon>
        <taxon>Metazoa</taxon>
        <taxon>Ecdysozoa</taxon>
        <taxon>Arthropoda</taxon>
        <taxon>Hexapoda</taxon>
        <taxon>Insecta</taxon>
        <taxon>Pterygota</taxon>
        <taxon>Neoptera</taxon>
        <taxon>Endopterygota</taxon>
        <taxon>Hymenoptera</taxon>
        <taxon>Apocrita</taxon>
        <taxon>Aculeata</taxon>
        <taxon>Formicoidea</taxon>
        <taxon>Formicidae</taxon>
        <taxon>Myrmicinae</taxon>
        <taxon>Trachymyrmex</taxon>
    </lineage>
</organism>
<dbReference type="GO" id="GO:0003676">
    <property type="term" value="F:nucleic acid binding"/>
    <property type="evidence" value="ECO:0007669"/>
    <property type="project" value="InterPro"/>
</dbReference>
<feature type="compositionally biased region" description="Basic and acidic residues" evidence="2">
    <location>
        <begin position="398"/>
        <end position="418"/>
    </location>
</feature>
<feature type="domain" description="CCHC-type" evidence="3">
    <location>
        <begin position="239"/>
        <end position="252"/>
    </location>
</feature>
<dbReference type="Gene3D" id="4.10.60.10">
    <property type="entry name" value="Zinc finger, CCHC-type"/>
    <property type="match status" value="1"/>
</dbReference>
<protein>
    <recommendedName>
        <fullName evidence="3">CCHC-type domain-containing protein</fullName>
    </recommendedName>
</protein>
<dbReference type="InterPro" id="IPR036875">
    <property type="entry name" value="Znf_CCHC_sf"/>
</dbReference>
<dbReference type="PROSITE" id="PS50158">
    <property type="entry name" value="ZF_CCHC"/>
    <property type="match status" value="2"/>
</dbReference>
<feature type="domain" description="CCHC-type" evidence="3">
    <location>
        <begin position="216"/>
        <end position="229"/>
    </location>
</feature>
<proteinExistence type="predicted"/>
<evidence type="ECO:0000256" key="1">
    <source>
        <dbReference type="PROSITE-ProRule" id="PRU00047"/>
    </source>
</evidence>
<evidence type="ECO:0000259" key="3">
    <source>
        <dbReference type="PROSITE" id="PS50158"/>
    </source>
</evidence>
<dbReference type="GO" id="GO:0008270">
    <property type="term" value="F:zinc ion binding"/>
    <property type="evidence" value="ECO:0007669"/>
    <property type="project" value="UniProtKB-KW"/>
</dbReference>
<dbReference type="EMBL" id="KQ980696">
    <property type="protein sequence ID" value="KYN14497.1"/>
    <property type="molecule type" value="Genomic_DNA"/>
</dbReference>
<gene>
    <name evidence="4" type="ORF">ALC57_13303</name>
</gene>
<reference evidence="4 5" key="1">
    <citation type="submission" date="2015-09" db="EMBL/GenBank/DDBJ databases">
        <title>Trachymyrmex cornetzi WGS genome.</title>
        <authorList>
            <person name="Nygaard S."/>
            <person name="Hu H."/>
            <person name="Boomsma J."/>
            <person name="Zhang G."/>
        </authorList>
    </citation>
    <scope>NUCLEOTIDE SEQUENCE [LARGE SCALE GENOMIC DNA]</scope>
    <source>
        <strain evidence="4">Tcor2-1</strain>
        <tissue evidence="4">Whole body</tissue>
    </source>
</reference>